<dbReference type="Gene3D" id="3.40.50.150">
    <property type="entry name" value="Vaccinia Virus protein VP39"/>
    <property type="match status" value="1"/>
</dbReference>
<keyword evidence="4" id="KW-1185">Reference proteome</keyword>
<evidence type="ECO:0000259" key="2">
    <source>
        <dbReference type="Pfam" id="PF08241"/>
    </source>
</evidence>
<dbReference type="Proteomes" id="UP001216390">
    <property type="component" value="Chromosome"/>
</dbReference>
<dbReference type="GO" id="GO:0032259">
    <property type="term" value="P:methylation"/>
    <property type="evidence" value="ECO:0007669"/>
    <property type="project" value="UniProtKB-KW"/>
</dbReference>
<dbReference type="PANTHER" id="PTHR43591">
    <property type="entry name" value="METHYLTRANSFERASE"/>
    <property type="match status" value="1"/>
</dbReference>
<dbReference type="GO" id="GO:0008757">
    <property type="term" value="F:S-adenosylmethionine-dependent methyltransferase activity"/>
    <property type="evidence" value="ECO:0007669"/>
    <property type="project" value="InterPro"/>
</dbReference>
<feature type="region of interest" description="Disordered" evidence="1">
    <location>
        <begin position="1"/>
        <end position="25"/>
    </location>
</feature>
<dbReference type="KEGG" id="ima:PO878_06295"/>
<dbReference type="SUPFAM" id="SSF53335">
    <property type="entry name" value="S-adenosyl-L-methionine-dependent methyltransferases"/>
    <property type="match status" value="1"/>
</dbReference>
<dbReference type="AlphaFoldDB" id="A0AAE9Y856"/>
<keyword evidence="3" id="KW-0808">Transferase</keyword>
<sequence>MSEGPTPPGAGAAPEDTYTHGHHESVLRSHTWRTVANSAPHLVAHLRPGLDVLDVGCGPGTITADLADRVAPGRVVGLDRAEEVVARAAATCADRPDVEIRVGDVYALPFADGSFDVVHAHQVLQHLSDPVAALVEARRVCRPGGVVAVRDADYSAFAWAPADPDLDAWLALYRAVARSNGAEPDAGPLLCGWARAAGFAEVEVTASAWCFATPEERTWWGELWAERTTSSALAEQAEAAGLATASEREAMADAFRRWAAADDGVFVVPHTEVLARP</sequence>
<evidence type="ECO:0000313" key="3">
    <source>
        <dbReference type="EMBL" id="WCO68337.1"/>
    </source>
</evidence>
<dbReference type="Pfam" id="PF08241">
    <property type="entry name" value="Methyltransf_11"/>
    <property type="match status" value="1"/>
</dbReference>
<keyword evidence="3" id="KW-0489">Methyltransferase</keyword>
<evidence type="ECO:0000256" key="1">
    <source>
        <dbReference type="SAM" id="MobiDB-lite"/>
    </source>
</evidence>
<accession>A0AAE9Y856</accession>
<dbReference type="InterPro" id="IPR029063">
    <property type="entry name" value="SAM-dependent_MTases_sf"/>
</dbReference>
<dbReference type="RefSeq" id="WP_272737854.1">
    <property type="nucleotide sequence ID" value="NZ_CP116942.1"/>
</dbReference>
<dbReference type="CDD" id="cd02440">
    <property type="entry name" value="AdoMet_MTases"/>
    <property type="match status" value="1"/>
</dbReference>
<reference evidence="3" key="1">
    <citation type="submission" date="2023-01" db="EMBL/GenBank/DDBJ databases">
        <title>The diversity of Class Acidimicrobiia in South China Sea sediment environments and the proposal of Iamia marina sp. nov., a novel species of the genus Iamia.</title>
        <authorList>
            <person name="He Y."/>
            <person name="Tian X."/>
        </authorList>
    </citation>
    <scope>NUCLEOTIDE SEQUENCE</scope>
    <source>
        <strain evidence="3">DSM 19957</strain>
    </source>
</reference>
<dbReference type="InterPro" id="IPR013216">
    <property type="entry name" value="Methyltransf_11"/>
</dbReference>
<proteinExistence type="predicted"/>
<evidence type="ECO:0000313" key="4">
    <source>
        <dbReference type="Proteomes" id="UP001216390"/>
    </source>
</evidence>
<dbReference type="PANTHER" id="PTHR43591:SF24">
    <property type="entry name" value="2-METHOXY-6-POLYPRENYL-1,4-BENZOQUINOL METHYLASE, MITOCHONDRIAL"/>
    <property type="match status" value="1"/>
</dbReference>
<dbReference type="EMBL" id="CP116942">
    <property type="protein sequence ID" value="WCO68337.1"/>
    <property type="molecule type" value="Genomic_DNA"/>
</dbReference>
<protein>
    <submittedName>
        <fullName evidence="3">Methyltransferase domain-containing protein</fullName>
    </submittedName>
</protein>
<feature type="domain" description="Methyltransferase type 11" evidence="2">
    <location>
        <begin position="53"/>
        <end position="148"/>
    </location>
</feature>
<name>A0AAE9Y856_9ACTN</name>
<gene>
    <name evidence="3" type="ORF">PO878_06295</name>
</gene>
<organism evidence="3 4">
    <name type="scientific">Iamia majanohamensis</name>
    <dbReference type="NCBI Taxonomy" id="467976"/>
    <lineage>
        <taxon>Bacteria</taxon>
        <taxon>Bacillati</taxon>
        <taxon>Actinomycetota</taxon>
        <taxon>Acidimicrobiia</taxon>
        <taxon>Acidimicrobiales</taxon>
        <taxon>Iamiaceae</taxon>
        <taxon>Iamia</taxon>
    </lineage>
</organism>